<gene>
    <name evidence="4" type="ORF">GACE_0792</name>
</gene>
<dbReference type="FunFam" id="3.90.226.10:FF:000009">
    <property type="entry name" value="Carnitinyl-CoA dehydratase"/>
    <property type="match status" value="1"/>
</dbReference>
<dbReference type="GO" id="GO:0016836">
    <property type="term" value="F:hydro-lyase activity"/>
    <property type="evidence" value="ECO:0007669"/>
    <property type="project" value="UniProtKB-ARBA"/>
</dbReference>
<evidence type="ECO:0000256" key="1">
    <source>
        <dbReference type="ARBA" id="ARBA00005254"/>
    </source>
</evidence>
<reference evidence="4 5" key="1">
    <citation type="journal article" date="2015" name="Appl. Environ. Microbiol.">
        <title>The Geoglobus acetivorans genome: Fe(III) reduction, acetate utilization, autotrophic growth, and degradation of aromatic compounds in a hyperthermophilic archaeon.</title>
        <authorList>
            <person name="Mardanov A.V."/>
            <person name="Slododkina G.B."/>
            <person name="Slobodkin A.I."/>
            <person name="Beletsky A.V."/>
            <person name="Gavrilov S.N."/>
            <person name="Kublanov I.V."/>
            <person name="Bonch-Osmolovskaya E.A."/>
            <person name="Skryabin K.G."/>
            <person name="Ravin N.V."/>
        </authorList>
    </citation>
    <scope>NUCLEOTIDE SEQUENCE [LARGE SCALE GENOMIC DNA]</scope>
    <source>
        <strain evidence="4 5">SBH6</strain>
    </source>
</reference>
<protein>
    <submittedName>
        <fullName evidence="4">Enoyl-CoA hydratase</fullName>
    </submittedName>
</protein>
<dbReference type="Pfam" id="PF00378">
    <property type="entry name" value="ECH_1"/>
    <property type="match status" value="1"/>
</dbReference>
<dbReference type="STRING" id="565033.GACE_0792"/>
<evidence type="ECO:0000313" key="4">
    <source>
        <dbReference type="EMBL" id="AIY89842.1"/>
    </source>
</evidence>
<dbReference type="EMBL" id="CP009552">
    <property type="protein sequence ID" value="AIY89842.1"/>
    <property type="molecule type" value="Genomic_DNA"/>
</dbReference>
<dbReference type="GO" id="GO:0006635">
    <property type="term" value="P:fatty acid beta-oxidation"/>
    <property type="evidence" value="ECO:0007669"/>
    <property type="project" value="TreeGrafter"/>
</dbReference>
<organism evidence="4 5">
    <name type="scientific">Geoglobus acetivorans</name>
    <dbReference type="NCBI Taxonomy" id="565033"/>
    <lineage>
        <taxon>Archaea</taxon>
        <taxon>Methanobacteriati</taxon>
        <taxon>Methanobacteriota</taxon>
        <taxon>Archaeoglobi</taxon>
        <taxon>Archaeoglobales</taxon>
        <taxon>Archaeoglobaceae</taxon>
        <taxon>Geoglobus</taxon>
    </lineage>
</organism>
<sequence>MNSKKFERIKLDYVGDIAILTLNRPEKLNALDSKTRMELKEALDEVEGRAKVLVITGSGKAFAAGADINELLQRTSLDCMEAAKLGSELFNRIEELDIPVIAAINGYALGGGCELAMACDIRIASRKAKFGQPEINLALIPGAGGTQRLPRLVGMGMAKKLILTGEIIDAETAHRLGLVEEVVEEDGLMERAMEIAEKIAEKSPIAVKFAKKAINSAKSMSLADGLKYELTLFSMLFSTNDAREGMKAFLEKRKPEFRGN</sequence>
<comment type="similarity">
    <text evidence="1 3">Belongs to the enoyl-CoA hydratase/isomerase family.</text>
</comment>
<evidence type="ECO:0000256" key="3">
    <source>
        <dbReference type="RuleBase" id="RU003707"/>
    </source>
</evidence>
<dbReference type="PROSITE" id="PS00166">
    <property type="entry name" value="ENOYL_COA_HYDRATASE"/>
    <property type="match status" value="1"/>
</dbReference>
<evidence type="ECO:0000256" key="2">
    <source>
        <dbReference type="ARBA" id="ARBA00023239"/>
    </source>
</evidence>
<dbReference type="HOGENOM" id="CLU_009834_7_6_2"/>
<dbReference type="InterPro" id="IPR014748">
    <property type="entry name" value="Enoyl-CoA_hydra_C"/>
</dbReference>
<dbReference type="InterPro" id="IPR029045">
    <property type="entry name" value="ClpP/crotonase-like_dom_sf"/>
</dbReference>
<evidence type="ECO:0000313" key="5">
    <source>
        <dbReference type="Proteomes" id="UP000030624"/>
    </source>
</evidence>
<dbReference type="SUPFAM" id="SSF52096">
    <property type="entry name" value="ClpP/crotonase"/>
    <property type="match status" value="1"/>
</dbReference>
<dbReference type="FunFam" id="1.10.12.10:FF:000001">
    <property type="entry name" value="Probable enoyl-CoA hydratase, mitochondrial"/>
    <property type="match status" value="1"/>
</dbReference>
<dbReference type="RefSeq" id="WP_048093627.1">
    <property type="nucleotide sequence ID" value="NZ_CP009552.1"/>
</dbReference>
<dbReference type="Gene3D" id="1.10.12.10">
    <property type="entry name" value="Lyase 2-enoyl-coa Hydratase, Chain A, domain 2"/>
    <property type="match status" value="1"/>
</dbReference>
<name>A0A0A7GG07_GEOAI</name>
<dbReference type="KEGG" id="gac:GACE_0792"/>
<proteinExistence type="inferred from homology"/>
<dbReference type="eggNOG" id="arCOG00249">
    <property type="taxonomic scope" value="Archaea"/>
</dbReference>
<dbReference type="Gene3D" id="3.90.226.10">
    <property type="entry name" value="2-enoyl-CoA Hydratase, Chain A, domain 1"/>
    <property type="match status" value="1"/>
</dbReference>
<dbReference type="PANTHER" id="PTHR11941:SF54">
    <property type="entry name" value="ENOYL-COA HYDRATASE, MITOCHONDRIAL"/>
    <property type="match status" value="1"/>
</dbReference>
<dbReference type="InterPro" id="IPR001753">
    <property type="entry name" value="Enoyl-CoA_hydra/iso"/>
</dbReference>
<dbReference type="CDD" id="cd06558">
    <property type="entry name" value="crotonase-like"/>
    <property type="match status" value="1"/>
</dbReference>
<dbReference type="Proteomes" id="UP000030624">
    <property type="component" value="Chromosome"/>
</dbReference>
<dbReference type="InterPro" id="IPR018376">
    <property type="entry name" value="Enoyl-CoA_hyd/isom_CS"/>
</dbReference>
<dbReference type="AlphaFoldDB" id="A0A0A7GG07"/>
<keyword evidence="2" id="KW-0456">Lyase</keyword>
<dbReference type="GeneID" id="24797387"/>
<accession>A0A0A7GG07</accession>
<dbReference type="PANTHER" id="PTHR11941">
    <property type="entry name" value="ENOYL-COA HYDRATASE-RELATED"/>
    <property type="match status" value="1"/>
</dbReference>